<evidence type="ECO:0000313" key="2">
    <source>
        <dbReference type="Proteomes" id="UP000268313"/>
    </source>
</evidence>
<dbReference type="RefSeq" id="WP_120606367.1">
    <property type="nucleotide sequence ID" value="NZ_RAWE01000168.1"/>
</dbReference>
<dbReference type="EMBL" id="RAWE01000168">
    <property type="protein sequence ID" value="RKG97663.1"/>
    <property type="molecule type" value="Genomic_DNA"/>
</dbReference>
<dbReference type="Gene3D" id="3.40.50.2000">
    <property type="entry name" value="Glycogen Phosphorylase B"/>
    <property type="match status" value="2"/>
</dbReference>
<proteinExistence type="predicted"/>
<evidence type="ECO:0000313" key="1">
    <source>
        <dbReference type="EMBL" id="RKG97663.1"/>
    </source>
</evidence>
<comment type="caution">
    <text evidence="1">The sequence shown here is derived from an EMBL/GenBank/DDBJ whole genome shotgun (WGS) entry which is preliminary data.</text>
</comment>
<dbReference type="GO" id="GO:0016757">
    <property type="term" value="F:glycosyltransferase activity"/>
    <property type="evidence" value="ECO:0007669"/>
    <property type="project" value="TreeGrafter"/>
</dbReference>
<protein>
    <submittedName>
        <fullName evidence="1">Glycosyltransferase</fullName>
    </submittedName>
</protein>
<dbReference type="AlphaFoldDB" id="A0A3A8K7A1"/>
<organism evidence="1 2">
    <name type="scientific">Corallococcus carmarthensis</name>
    <dbReference type="NCBI Taxonomy" id="2316728"/>
    <lineage>
        <taxon>Bacteria</taxon>
        <taxon>Pseudomonadati</taxon>
        <taxon>Myxococcota</taxon>
        <taxon>Myxococcia</taxon>
        <taxon>Myxococcales</taxon>
        <taxon>Cystobacterineae</taxon>
        <taxon>Myxococcaceae</taxon>
        <taxon>Corallococcus</taxon>
    </lineage>
</organism>
<gene>
    <name evidence="1" type="ORF">D7X32_32020</name>
</gene>
<dbReference type="PANTHER" id="PTHR45947:SF3">
    <property type="entry name" value="SULFOQUINOVOSYL TRANSFERASE SQD2"/>
    <property type="match status" value="1"/>
</dbReference>
<sequence>MPLDEHTEVVLVPKYYLPTLGGLQNFSARLASALATRGHPVTVCFPRAPAYRAAMGGPPEPAGVTVCPLSEDRSIFWKVLPDQLRRLRPGALVLAVGLEYAEVLDEQLSALLRLRETGLRVWMRIATTGDFESRVDPRRAERMARLSGLVVLNEAMKRETAAFPDVDRRTRRIPVMVDTLRYVPRPEAAREVLRAHRGLPRTGRILLAATRLDPRKRLDLLIMAFASAAPPSDTLWIVGDDPTPEGLERQRLEALSRRLGLTRVVFTRGVTEDQMPQILAAADAFATASSVEGMSNAVLEAASVGLPVMGFAIPGVEDVSSALRGAGFFLAPPDSGIPGLADVLRQGLHPASVRCWRSAREQGLQHLSIDAVVDAYLDAFREEVHA</sequence>
<keyword evidence="2" id="KW-1185">Reference proteome</keyword>
<dbReference type="PANTHER" id="PTHR45947">
    <property type="entry name" value="SULFOQUINOVOSYL TRANSFERASE SQD2"/>
    <property type="match status" value="1"/>
</dbReference>
<dbReference type="SUPFAM" id="SSF53756">
    <property type="entry name" value="UDP-Glycosyltransferase/glycogen phosphorylase"/>
    <property type="match status" value="1"/>
</dbReference>
<reference evidence="2" key="1">
    <citation type="submission" date="2018-09" db="EMBL/GenBank/DDBJ databases">
        <authorList>
            <person name="Livingstone P.G."/>
            <person name="Whitworth D.E."/>
        </authorList>
    </citation>
    <scope>NUCLEOTIDE SEQUENCE [LARGE SCALE GENOMIC DNA]</scope>
    <source>
        <strain evidence="2">CA043D</strain>
    </source>
</reference>
<dbReference type="InterPro" id="IPR050194">
    <property type="entry name" value="Glycosyltransferase_grp1"/>
</dbReference>
<accession>A0A3A8K7A1</accession>
<dbReference type="Pfam" id="PF13692">
    <property type="entry name" value="Glyco_trans_1_4"/>
    <property type="match status" value="1"/>
</dbReference>
<dbReference type="CDD" id="cd03801">
    <property type="entry name" value="GT4_PimA-like"/>
    <property type="match status" value="1"/>
</dbReference>
<dbReference type="OrthoDB" id="433681at2"/>
<name>A0A3A8K7A1_9BACT</name>
<keyword evidence="1" id="KW-0808">Transferase</keyword>
<dbReference type="Proteomes" id="UP000268313">
    <property type="component" value="Unassembled WGS sequence"/>
</dbReference>